<dbReference type="Pfam" id="PF04768">
    <property type="entry name" value="NAT"/>
    <property type="match status" value="1"/>
</dbReference>
<dbReference type="GO" id="GO:0003991">
    <property type="term" value="F:acetylglutamate kinase activity"/>
    <property type="evidence" value="ECO:0007669"/>
    <property type="project" value="InterPro"/>
</dbReference>
<dbReference type="RefSeq" id="XP_014157132.1">
    <property type="nucleotide sequence ID" value="XM_014301657.1"/>
</dbReference>
<dbReference type="eggNOG" id="KOG2436">
    <property type="taxonomic scope" value="Eukaryota"/>
</dbReference>
<feature type="domain" description="N-acetyltransferase" evidence="2">
    <location>
        <begin position="360"/>
        <end position="510"/>
    </location>
</feature>
<protein>
    <recommendedName>
        <fullName evidence="2">N-acetyltransferase domain-containing protein</fullName>
    </recommendedName>
</protein>
<dbReference type="InterPro" id="IPR011242">
    <property type="entry name" value="ArgB_GNAT"/>
</dbReference>
<dbReference type="Pfam" id="PF00696">
    <property type="entry name" value="AA_kinase"/>
    <property type="match status" value="1"/>
</dbReference>
<dbReference type="Proteomes" id="UP000054560">
    <property type="component" value="Unassembled WGS sequence"/>
</dbReference>
<sequence length="510" mass="56391">MWRRGLNVINVQTLQSSTKREYSTVGGVADSQGRRANKGQNLLITQLLQLFKQNSDTRQYLKYYGSAGKDRFAIIRVSGDVLHNRDHLYQTAASLSFLHRVGLRPIVVHGAGIYSGRCSDALSKIVNAETSIEESEPGQSERDMLHVDESKQLKASEAAVEYMEKANAALVETLSKEFDIGAVPLIDTVYRAKTMDNYSGPKVWERLAGSILSVNNTVIESAFRQGLIPIVSSLGWGVDCHRLLSFSTQEATSALAKAFSPLKVIMLRPEGCLRDEDGNRFKYINLARDLLPLSRNEPTENVISGVRLLEGDRNDFNDAANTFSSLDVGATLAITTPALLSQELFTHQGAGTLIVRGDKITRITDLNSPLVDLPAVKAVLEGSFRSPIPDSYFESIQDSFRSLYVTESGRGIAIVLTIGGIPYLDKIAVQQGSQGDQLGEQIWQALTKGEPSLFWRSRSSNSANNWYYDRAHGAIKDQKSPWTVFWYNVDTDKIMECVKKAIGLKPTFSV</sequence>
<keyword evidence="4" id="KW-1185">Reference proteome</keyword>
<dbReference type="InterPro" id="IPR036393">
    <property type="entry name" value="AceGlu_kinase-like_sf"/>
</dbReference>
<dbReference type="SUPFAM" id="SSF53633">
    <property type="entry name" value="Carbamate kinase-like"/>
    <property type="match status" value="1"/>
</dbReference>
<dbReference type="InterPro" id="IPR001048">
    <property type="entry name" value="Asp/Glu/Uridylate_kinase"/>
</dbReference>
<dbReference type="Gene3D" id="3.40.630.30">
    <property type="match status" value="1"/>
</dbReference>
<evidence type="ECO:0000259" key="2">
    <source>
        <dbReference type="PROSITE" id="PS51731"/>
    </source>
</evidence>
<name>A0A0L0G2D2_9EUKA</name>
<dbReference type="PROSITE" id="PS51731">
    <property type="entry name" value="GNAT_NAGS"/>
    <property type="match status" value="1"/>
</dbReference>
<dbReference type="GO" id="GO:0006526">
    <property type="term" value="P:L-arginine biosynthetic process"/>
    <property type="evidence" value="ECO:0007669"/>
    <property type="project" value="InterPro"/>
</dbReference>
<dbReference type="GO" id="GO:0004042">
    <property type="term" value="F:L-glutamate N-acetyltransferase activity"/>
    <property type="evidence" value="ECO:0007669"/>
    <property type="project" value="TreeGrafter"/>
</dbReference>
<accession>A0A0L0G2D2</accession>
<organism evidence="3 4">
    <name type="scientific">Sphaeroforma arctica JP610</name>
    <dbReference type="NCBI Taxonomy" id="667725"/>
    <lineage>
        <taxon>Eukaryota</taxon>
        <taxon>Ichthyosporea</taxon>
        <taxon>Ichthyophonida</taxon>
        <taxon>Sphaeroforma</taxon>
    </lineage>
</organism>
<dbReference type="PANTHER" id="PTHR23342:SF0">
    <property type="entry name" value="N-ACETYLGLUTAMATE SYNTHASE, MITOCHONDRIAL"/>
    <property type="match status" value="1"/>
</dbReference>
<dbReference type="OrthoDB" id="438291at2759"/>
<keyword evidence="1" id="KW-0808">Transferase</keyword>
<dbReference type="EMBL" id="KQ241852">
    <property type="protein sequence ID" value="KNC83230.1"/>
    <property type="molecule type" value="Genomic_DNA"/>
</dbReference>
<gene>
    <name evidence="3" type="ORF">SARC_04509</name>
</gene>
<dbReference type="GO" id="GO:0005759">
    <property type="term" value="C:mitochondrial matrix"/>
    <property type="evidence" value="ECO:0007669"/>
    <property type="project" value="TreeGrafter"/>
</dbReference>
<evidence type="ECO:0000313" key="3">
    <source>
        <dbReference type="EMBL" id="KNC83230.1"/>
    </source>
</evidence>
<dbReference type="STRING" id="667725.A0A0L0G2D2"/>
<dbReference type="GeneID" id="25905013"/>
<dbReference type="PIRSF" id="PIRSF036441">
    <property type="entry name" value="NAGK_DUF619"/>
    <property type="match status" value="1"/>
</dbReference>
<dbReference type="Gene3D" id="3.40.1160.10">
    <property type="entry name" value="Acetylglutamate kinase-like"/>
    <property type="match status" value="1"/>
</dbReference>
<dbReference type="AlphaFoldDB" id="A0A0L0G2D2"/>
<evidence type="ECO:0000313" key="4">
    <source>
        <dbReference type="Proteomes" id="UP000054560"/>
    </source>
</evidence>
<evidence type="ECO:0000256" key="1">
    <source>
        <dbReference type="ARBA" id="ARBA00022679"/>
    </source>
</evidence>
<proteinExistence type="predicted"/>
<reference evidence="3 4" key="1">
    <citation type="submission" date="2011-02" db="EMBL/GenBank/DDBJ databases">
        <title>The Genome Sequence of Sphaeroforma arctica JP610.</title>
        <authorList>
            <consortium name="The Broad Institute Genome Sequencing Platform"/>
            <person name="Russ C."/>
            <person name="Cuomo C."/>
            <person name="Young S.K."/>
            <person name="Zeng Q."/>
            <person name="Gargeya S."/>
            <person name="Alvarado L."/>
            <person name="Berlin A."/>
            <person name="Chapman S.B."/>
            <person name="Chen Z."/>
            <person name="Freedman E."/>
            <person name="Gellesch M."/>
            <person name="Goldberg J."/>
            <person name="Griggs A."/>
            <person name="Gujja S."/>
            <person name="Heilman E."/>
            <person name="Heiman D."/>
            <person name="Howarth C."/>
            <person name="Mehta T."/>
            <person name="Neiman D."/>
            <person name="Pearson M."/>
            <person name="Roberts A."/>
            <person name="Saif S."/>
            <person name="Shea T."/>
            <person name="Shenoy N."/>
            <person name="Sisk P."/>
            <person name="Stolte C."/>
            <person name="Sykes S."/>
            <person name="White J."/>
            <person name="Yandava C."/>
            <person name="Burger G."/>
            <person name="Gray M.W."/>
            <person name="Holland P.W.H."/>
            <person name="King N."/>
            <person name="Lang F.B.F."/>
            <person name="Roger A.J."/>
            <person name="Ruiz-Trillo I."/>
            <person name="Haas B."/>
            <person name="Nusbaum C."/>
            <person name="Birren B."/>
        </authorList>
    </citation>
    <scope>NUCLEOTIDE SEQUENCE [LARGE SCALE GENOMIC DNA]</scope>
    <source>
        <strain evidence="3 4">JP610</strain>
    </source>
</reference>
<dbReference type="InterPro" id="IPR006855">
    <property type="entry name" value="Vertebrate-like_GNAT_dom"/>
</dbReference>
<dbReference type="PANTHER" id="PTHR23342">
    <property type="entry name" value="N-ACETYLGLUTAMATE SYNTHASE"/>
    <property type="match status" value="1"/>
</dbReference>